<evidence type="ECO:0000313" key="1">
    <source>
        <dbReference type="EMBL" id="GIY83227.1"/>
    </source>
</evidence>
<dbReference type="EMBL" id="BPLR01016356">
    <property type="protein sequence ID" value="GIY83227.1"/>
    <property type="molecule type" value="Genomic_DNA"/>
</dbReference>
<comment type="caution">
    <text evidence="1">The sequence shown here is derived from an EMBL/GenBank/DDBJ whole genome shotgun (WGS) entry which is preliminary data.</text>
</comment>
<proteinExistence type="predicted"/>
<keyword evidence="2" id="KW-1185">Reference proteome</keyword>
<protein>
    <submittedName>
        <fullName evidence="1">Uncharacterized protein</fullName>
    </submittedName>
</protein>
<dbReference type="Proteomes" id="UP001054945">
    <property type="component" value="Unassembled WGS sequence"/>
</dbReference>
<name>A0AAV4WK95_CAEEX</name>
<sequence length="123" mass="13852">MVQKTQAELGLRFCKIFQNSKIVENRGARLQNHIKPSELIRFTASIEATVHEAASSRHVSTYIEGPVQWFIVCLGRSGLEPPQTLHCLDLSGRALQIEDSHLDIRLNMVIIITWNCPSVLTSK</sequence>
<reference evidence="1 2" key="1">
    <citation type="submission" date="2021-06" db="EMBL/GenBank/DDBJ databases">
        <title>Caerostris extrusa draft genome.</title>
        <authorList>
            <person name="Kono N."/>
            <person name="Arakawa K."/>
        </authorList>
    </citation>
    <scope>NUCLEOTIDE SEQUENCE [LARGE SCALE GENOMIC DNA]</scope>
</reference>
<dbReference type="AlphaFoldDB" id="A0AAV4WK95"/>
<gene>
    <name evidence="1" type="ORF">CEXT_44021</name>
</gene>
<organism evidence="1 2">
    <name type="scientific">Caerostris extrusa</name>
    <name type="common">Bark spider</name>
    <name type="synonym">Caerostris bankana</name>
    <dbReference type="NCBI Taxonomy" id="172846"/>
    <lineage>
        <taxon>Eukaryota</taxon>
        <taxon>Metazoa</taxon>
        <taxon>Ecdysozoa</taxon>
        <taxon>Arthropoda</taxon>
        <taxon>Chelicerata</taxon>
        <taxon>Arachnida</taxon>
        <taxon>Araneae</taxon>
        <taxon>Araneomorphae</taxon>
        <taxon>Entelegynae</taxon>
        <taxon>Araneoidea</taxon>
        <taxon>Araneidae</taxon>
        <taxon>Caerostris</taxon>
    </lineage>
</organism>
<accession>A0AAV4WK95</accession>
<evidence type="ECO:0000313" key="2">
    <source>
        <dbReference type="Proteomes" id="UP001054945"/>
    </source>
</evidence>